<dbReference type="PIRSF" id="PIRSF026649">
    <property type="entry name" value="MsbB"/>
    <property type="match status" value="1"/>
</dbReference>
<keyword evidence="6 8" id="KW-0012">Acyltransferase</keyword>
<evidence type="ECO:0000256" key="6">
    <source>
        <dbReference type="ARBA" id="ARBA00023315"/>
    </source>
</evidence>
<evidence type="ECO:0000313" key="8">
    <source>
        <dbReference type="EMBL" id="PKQ68323.1"/>
    </source>
</evidence>
<dbReference type="RefSeq" id="WP_101358958.1">
    <property type="nucleotide sequence ID" value="NZ_NKXO01000025.1"/>
</dbReference>
<dbReference type="GO" id="GO:0005886">
    <property type="term" value="C:plasma membrane"/>
    <property type="evidence" value="ECO:0007669"/>
    <property type="project" value="UniProtKB-SubCell"/>
</dbReference>
<dbReference type="PANTHER" id="PTHR30606">
    <property type="entry name" value="LIPID A BIOSYNTHESIS LAUROYL ACYLTRANSFERASE"/>
    <property type="match status" value="1"/>
</dbReference>
<sequence>MAFFFRLLAKLPLRLLYVLSDFLYFLAYYVVGYRKKVVWQNLKNSFPEKSEKELKAIQKQFYRGLIDVFVETLKVLAISPQELEKRVRVKDLDKLTSYLSENKAVLVFVGHLFNWEWLSLICNLKQPYPLYFVYQPLSNRFFDDLMLQIRTRFGAKPLKMQNVLKDVLQNHKESRIVAFLADQSPAGTEKDHWTHFLHQDTAFFAGVEKITLKLNLPVLFGGVRKLKRGHYELYFEEIYHPQRRPDRQITENYVRLLEKQIQETPPNWLWSHKRWKKKRNF</sequence>
<evidence type="ECO:0000256" key="5">
    <source>
        <dbReference type="ARBA" id="ARBA00023136"/>
    </source>
</evidence>
<evidence type="ECO:0000256" key="4">
    <source>
        <dbReference type="ARBA" id="ARBA00022679"/>
    </source>
</evidence>
<keyword evidence="7" id="KW-0812">Transmembrane</keyword>
<feature type="transmembrane region" description="Helical" evidence="7">
    <location>
        <begin position="15"/>
        <end position="33"/>
    </location>
</feature>
<accession>A0A2N3IDK9</accession>
<dbReference type="GO" id="GO:0009247">
    <property type="term" value="P:glycolipid biosynthetic process"/>
    <property type="evidence" value="ECO:0007669"/>
    <property type="project" value="UniProtKB-ARBA"/>
</dbReference>
<evidence type="ECO:0000256" key="3">
    <source>
        <dbReference type="ARBA" id="ARBA00022519"/>
    </source>
</evidence>
<organism evidence="8 9">
    <name type="scientific">Raineya orbicola</name>
    <dbReference type="NCBI Taxonomy" id="2016530"/>
    <lineage>
        <taxon>Bacteria</taxon>
        <taxon>Pseudomonadati</taxon>
        <taxon>Bacteroidota</taxon>
        <taxon>Cytophagia</taxon>
        <taxon>Cytophagales</taxon>
        <taxon>Raineyaceae</taxon>
        <taxon>Raineya</taxon>
    </lineage>
</organism>
<dbReference type="OrthoDB" id="9801955at2"/>
<dbReference type="AlphaFoldDB" id="A0A2N3IDK9"/>
<keyword evidence="7" id="KW-1133">Transmembrane helix</keyword>
<keyword evidence="9" id="KW-1185">Reference proteome</keyword>
<dbReference type="Pfam" id="PF03279">
    <property type="entry name" value="Lip_A_acyltrans"/>
    <property type="match status" value="1"/>
</dbReference>
<dbReference type="CDD" id="cd07984">
    <property type="entry name" value="LPLAT_LABLAT-like"/>
    <property type="match status" value="1"/>
</dbReference>
<reference evidence="8 9" key="1">
    <citation type="submission" date="2017-06" db="EMBL/GenBank/DDBJ databases">
        <title>Raineya orbicola gen. nov., sp. nov. a slightly thermophilic bacterium of the phylum Bacteroidetes and the description of Raineyaceae fam. nov.</title>
        <authorList>
            <person name="Albuquerque L."/>
            <person name="Polonia A.R.M."/>
            <person name="Barroso C."/>
            <person name="Froufe H.J.C."/>
            <person name="Lage O."/>
            <person name="Lobo-Da-Cunha A."/>
            <person name="Egas C."/>
            <person name="Da Costa M.S."/>
        </authorList>
    </citation>
    <scope>NUCLEOTIDE SEQUENCE [LARGE SCALE GENOMIC DNA]</scope>
    <source>
        <strain evidence="8 9">SPSPC-11</strain>
    </source>
</reference>
<keyword evidence="2" id="KW-1003">Cell membrane</keyword>
<proteinExistence type="predicted"/>
<name>A0A2N3IDK9_9BACT</name>
<evidence type="ECO:0000313" key="9">
    <source>
        <dbReference type="Proteomes" id="UP000233387"/>
    </source>
</evidence>
<keyword evidence="4 8" id="KW-0808">Transferase</keyword>
<dbReference type="PANTHER" id="PTHR30606:SF10">
    <property type="entry name" value="PHOSPHATIDYLINOSITOL MANNOSIDE ACYLTRANSFERASE"/>
    <property type="match status" value="1"/>
</dbReference>
<comment type="subcellular location">
    <subcellularLocation>
        <location evidence="1">Cell inner membrane</location>
    </subcellularLocation>
</comment>
<protein>
    <submittedName>
        <fullName evidence="8">Lauroyl/myristoyl acyltransferase</fullName>
    </submittedName>
</protein>
<dbReference type="EMBL" id="NKXO01000025">
    <property type="protein sequence ID" value="PKQ68323.1"/>
    <property type="molecule type" value="Genomic_DNA"/>
</dbReference>
<evidence type="ECO:0000256" key="7">
    <source>
        <dbReference type="SAM" id="Phobius"/>
    </source>
</evidence>
<evidence type="ECO:0000256" key="1">
    <source>
        <dbReference type="ARBA" id="ARBA00004533"/>
    </source>
</evidence>
<dbReference type="Proteomes" id="UP000233387">
    <property type="component" value="Unassembled WGS sequence"/>
</dbReference>
<comment type="caution">
    <text evidence="8">The sequence shown here is derived from an EMBL/GenBank/DDBJ whole genome shotgun (WGS) entry which is preliminary data.</text>
</comment>
<evidence type="ECO:0000256" key="2">
    <source>
        <dbReference type="ARBA" id="ARBA00022475"/>
    </source>
</evidence>
<gene>
    <name evidence="8" type="ORF">Rain11_1687</name>
</gene>
<dbReference type="GO" id="GO:0016746">
    <property type="term" value="F:acyltransferase activity"/>
    <property type="evidence" value="ECO:0007669"/>
    <property type="project" value="UniProtKB-KW"/>
</dbReference>
<dbReference type="InterPro" id="IPR004960">
    <property type="entry name" value="LipA_acyltrans"/>
</dbReference>
<keyword evidence="5 7" id="KW-0472">Membrane</keyword>
<keyword evidence="3" id="KW-0997">Cell inner membrane</keyword>